<dbReference type="Proteomes" id="UP000249254">
    <property type="component" value="Unassembled WGS sequence"/>
</dbReference>
<keyword evidence="3" id="KW-0808">Transferase</keyword>
<dbReference type="InterPro" id="IPR036366">
    <property type="entry name" value="PGBDSf"/>
</dbReference>
<comment type="similarity">
    <text evidence="2">Belongs to the YkuD family.</text>
</comment>
<feature type="active site" description="Nucleophile" evidence="7">
    <location>
        <position position="390"/>
    </location>
</feature>
<dbReference type="PANTHER" id="PTHR41533:SF2">
    <property type="entry name" value="BLR7131 PROTEIN"/>
    <property type="match status" value="1"/>
</dbReference>
<evidence type="ECO:0000256" key="2">
    <source>
        <dbReference type="ARBA" id="ARBA00005992"/>
    </source>
</evidence>
<gene>
    <name evidence="9" type="ORF">DJ017_19305</name>
</gene>
<name>A0A328A9D3_9CAUL</name>
<evidence type="ECO:0000313" key="9">
    <source>
        <dbReference type="EMBL" id="RAK51115.1"/>
    </source>
</evidence>
<evidence type="ECO:0000256" key="4">
    <source>
        <dbReference type="ARBA" id="ARBA00022960"/>
    </source>
</evidence>
<feature type="domain" description="L,D-TPase catalytic" evidence="8">
    <location>
        <begin position="264"/>
        <end position="415"/>
    </location>
</feature>
<dbReference type="RefSeq" id="WP_111530550.1">
    <property type="nucleotide sequence ID" value="NZ_JBHRSG010000003.1"/>
</dbReference>
<dbReference type="EMBL" id="QFYQ01000003">
    <property type="protein sequence ID" value="RAK51115.1"/>
    <property type="molecule type" value="Genomic_DNA"/>
</dbReference>
<evidence type="ECO:0000259" key="8">
    <source>
        <dbReference type="PROSITE" id="PS52029"/>
    </source>
</evidence>
<dbReference type="Pfam" id="PF01471">
    <property type="entry name" value="PG_binding_1"/>
    <property type="match status" value="1"/>
</dbReference>
<evidence type="ECO:0000256" key="7">
    <source>
        <dbReference type="PROSITE-ProRule" id="PRU01373"/>
    </source>
</evidence>
<dbReference type="CDD" id="cd16913">
    <property type="entry name" value="YkuD_like"/>
    <property type="match status" value="1"/>
</dbReference>
<proteinExistence type="inferred from homology"/>
<dbReference type="GO" id="GO:0008360">
    <property type="term" value="P:regulation of cell shape"/>
    <property type="evidence" value="ECO:0007669"/>
    <property type="project" value="UniProtKB-UniRule"/>
</dbReference>
<dbReference type="Gene3D" id="1.10.101.10">
    <property type="entry name" value="PGBD-like superfamily/PGBD"/>
    <property type="match status" value="1"/>
</dbReference>
<dbReference type="GO" id="GO:0016740">
    <property type="term" value="F:transferase activity"/>
    <property type="evidence" value="ECO:0007669"/>
    <property type="project" value="UniProtKB-KW"/>
</dbReference>
<dbReference type="GO" id="GO:0004180">
    <property type="term" value="F:carboxypeptidase activity"/>
    <property type="evidence" value="ECO:0007669"/>
    <property type="project" value="UniProtKB-ARBA"/>
</dbReference>
<evidence type="ECO:0000256" key="5">
    <source>
        <dbReference type="ARBA" id="ARBA00022984"/>
    </source>
</evidence>
<keyword evidence="5 7" id="KW-0573">Peptidoglycan synthesis</keyword>
<keyword evidence="4 7" id="KW-0133">Cell shape</keyword>
<dbReference type="GO" id="GO:0009252">
    <property type="term" value="P:peptidoglycan biosynthetic process"/>
    <property type="evidence" value="ECO:0007669"/>
    <property type="project" value="UniProtKB-UniPathway"/>
</dbReference>
<keyword evidence="10" id="KW-1185">Reference proteome</keyword>
<keyword evidence="6 7" id="KW-0961">Cell wall biogenesis/degradation</keyword>
<protein>
    <submittedName>
        <fullName evidence="9">Murein L,D-transpeptidase</fullName>
    </submittedName>
</protein>
<reference evidence="10" key="1">
    <citation type="submission" date="2018-05" db="EMBL/GenBank/DDBJ databases">
        <authorList>
            <person name="Li X."/>
        </authorList>
    </citation>
    <scope>NUCLEOTIDE SEQUENCE [LARGE SCALE GENOMIC DNA]</scope>
    <source>
        <strain evidence="10">LX32</strain>
    </source>
</reference>
<organism evidence="9 10">
    <name type="scientific">Phenylobacterium soli</name>
    <dbReference type="NCBI Taxonomy" id="2170551"/>
    <lineage>
        <taxon>Bacteria</taxon>
        <taxon>Pseudomonadati</taxon>
        <taxon>Pseudomonadota</taxon>
        <taxon>Alphaproteobacteria</taxon>
        <taxon>Caulobacterales</taxon>
        <taxon>Caulobacteraceae</taxon>
        <taxon>Phenylobacterium</taxon>
    </lineage>
</organism>
<dbReference type="Pfam" id="PF03734">
    <property type="entry name" value="YkuD"/>
    <property type="match status" value="1"/>
</dbReference>
<dbReference type="AlphaFoldDB" id="A0A328A9D3"/>
<dbReference type="PROSITE" id="PS52029">
    <property type="entry name" value="LD_TPASE"/>
    <property type="match status" value="1"/>
</dbReference>
<dbReference type="GO" id="GO:0071555">
    <property type="term" value="P:cell wall organization"/>
    <property type="evidence" value="ECO:0007669"/>
    <property type="project" value="UniProtKB-UniRule"/>
</dbReference>
<evidence type="ECO:0000256" key="3">
    <source>
        <dbReference type="ARBA" id="ARBA00022679"/>
    </source>
</evidence>
<dbReference type="PANTHER" id="PTHR41533">
    <property type="entry name" value="L,D-TRANSPEPTIDASE HI_1667-RELATED"/>
    <property type="match status" value="1"/>
</dbReference>
<evidence type="ECO:0000313" key="10">
    <source>
        <dbReference type="Proteomes" id="UP000249254"/>
    </source>
</evidence>
<dbReference type="SUPFAM" id="SSF141523">
    <property type="entry name" value="L,D-transpeptidase catalytic domain-like"/>
    <property type="match status" value="1"/>
</dbReference>
<dbReference type="UniPathway" id="UPA00219"/>
<dbReference type="InterPro" id="IPR045380">
    <property type="entry name" value="LD_TPept_scaffold_dom"/>
</dbReference>
<dbReference type="InterPro" id="IPR005490">
    <property type="entry name" value="LD_TPept_cat_dom"/>
</dbReference>
<dbReference type="InterPro" id="IPR002477">
    <property type="entry name" value="Peptidoglycan-bd-like"/>
</dbReference>
<dbReference type="InterPro" id="IPR052905">
    <property type="entry name" value="LD-transpeptidase_YkuD-like"/>
</dbReference>
<accession>A0A328A9D3</accession>
<dbReference type="Pfam" id="PF20142">
    <property type="entry name" value="Scaffold"/>
    <property type="match status" value="1"/>
</dbReference>
<dbReference type="InterPro" id="IPR036365">
    <property type="entry name" value="PGBD-like_sf"/>
</dbReference>
<comment type="pathway">
    <text evidence="1 7">Cell wall biogenesis; peptidoglycan biosynthesis.</text>
</comment>
<comment type="caution">
    <text evidence="9">The sequence shown here is derived from an EMBL/GenBank/DDBJ whole genome shotgun (WGS) entry which is preliminary data.</text>
</comment>
<evidence type="ECO:0000256" key="6">
    <source>
        <dbReference type="ARBA" id="ARBA00023316"/>
    </source>
</evidence>
<feature type="active site" description="Proton donor/acceptor" evidence="7">
    <location>
        <position position="371"/>
    </location>
</feature>
<dbReference type="Gene3D" id="2.40.440.10">
    <property type="entry name" value="L,D-transpeptidase catalytic domain-like"/>
    <property type="match status" value="1"/>
</dbReference>
<dbReference type="SUPFAM" id="SSF47090">
    <property type="entry name" value="PGBD-like"/>
    <property type="match status" value="1"/>
</dbReference>
<sequence>MFAATAAVVLAGPMTACSRPGGAQGQVTAEAVTLSDSQAEQALKVLAEAPSHGFPPAAFPVDGLEDQLKSDEAGTRTAAQRRLASELVSYARAMHGFAIPKGAMDPNWGMRSSAKYDAAAELRAAVAQDKMQEWLASLPPAAPQYEALRKGYATYLKIADDGGWPAVPTGPALKLGAGGPRVAALRKRLGFEDAAVAQAAPDAPYDAALGQAVAAFQTRHGLPATGAVDAHTLAALNVPAIARAAQIRANLERWRWAPRETPPTRIEVNSAAGLFDMYVDGQPAMHMLVAAGKPGDETPILTSKIHTVVLNPSWNVPKEIAEKEILPKGEAYLASHNFVQEGDRLVQKPGDGNSLGQVKFQFDNAYAVYLHDTPAKAAFTRPQRQVSHGCVRLEKAIDLAKFVLGRDSGMPPEQVDEDLADADTHAIALKTQIPVAIYYWTAWVDGDQVAFRDDVYGWDEAVLRQLDAALGRRT</sequence>
<evidence type="ECO:0000256" key="1">
    <source>
        <dbReference type="ARBA" id="ARBA00004752"/>
    </source>
</evidence>
<dbReference type="InterPro" id="IPR038063">
    <property type="entry name" value="Transpep_catalytic_dom"/>
</dbReference>
<dbReference type="OrthoDB" id="9778545at2"/>